<protein>
    <submittedName>
        <fullName evidence="1">Uncharacterized protein</fullName>
    </submittedName>
</protein>
<name>A0ABW9DVS1_9BURK</name>
<gene>
    <name evidence="1" type="ORF">PQQ63_15710</name>
</gene>
<proteinExistence type="predicted"/>
<evidence type="ECO:0000313" key="2">
    <source>
        <dbReference type="Proteomes" id="UP001629432"/>
    </source>
</evidence>
<organism evidence="1 2">
    <name type="scientific">Paraburkholderia metrosideri</name>
    <dbReference type="NCBI Taxonomy" id="580937"/>
    <lineage>
        <taxon>Bacteria</taxon>
        <taxon>Pseudomonadati</taxon>
        <taxon>Pseudomonadota</taxon>
        <taxon>Betaproteobacteria</taxon>
        <taxon>Burkholderiales</taxon>
        <taxon>Burkholderiaceae</taxon>
        <taxon>Paraburkholderia</taxon>
    </lineage>
</organism>
<dbReference type="EMBL" id="JAQQCF010000012">
    <property type="protein sequence ID" value="MFM0638146.1"/>
    <property type="molecule type" value="Genomic_DNA"/>
</dbReference>
<reference evidence="1 2" key="1">
    <citation type="journal article" date="2024" name="Chem. Sci.">
        <title>Discovery of megapolipeptins by genome mining of a Burkholderiales bacteria collection.</title>
        <authorList>
            <person name="Paulo B.S."/>
            <person name="Recchia M.J.J."/>
            <person name="Lee S."/>
            <person name="Fergusson C.H."/>
            <person name="Romanowski S.B."/>
            <person name="Hernandez A."/>
            <person name="Krull N."/>
            <person name="Liu D.Y."/>
            <person name="Cavanagh H."/>
            <person name="Bos A."/>
            <person name="Gray C.A."/>
            <person name="Murphy B.T."/>
            <person name="Linington R.G."/>
            <person name="Eustaquio A.S."/>
        </authorList>
    </citation>
    <scope>NUCLEOTIDE SEQUENCE [LARGE SCALE GENOMIC DNA]</scope>
    <source>
        <strain evidence="1 2">RL17-338-BIC-A</strain>
    </source>
</reference>
<sequence length="139" mass="15542">MNKTVFVKAYFKPIYKDVAVKVATGETKAGFFGGQKDVTRTETQRQQTGWSDCEIDGRRLADDVSKAIAELNNEGYEAINVSEITSGSYRYEYNSQGITSSKRILSETEKVSGGGSYGFGYDCLPRLRASRCRHKSRRT</sequence>
<evidence type="ECO:0000313" key="1">
    <source>
        <dbReference type="EMBL" id="MFM0638146.1"/>
    </source>
</evidence>
<dbReference type="RefSeq" id="WP_408234211.1">
    <property type="nucleotide sequence ID" value="NZ_JAQQCF010000012.1"/>
</dbReference>
<accession>A0ABW9DVS1</accession>
<comment type="caution">
    <text evidence="1">The sequence shown here is derived from an EMBL/GenBank/DDBJ whole genome shotgun (WGS) entry which is preliminary data.</text>
</comment>
<dbReference type="Proteomes" id="UP001629432">
    <property type="component" value="Unassembled WGS sequence"/>
</dbReference>
<keyword evidence="2" id="KW-1185">Reference proteome</keyword>